<keyword evidence="2" id="KW-1185">Reference proteome</keyword>
<dbReference type="InterPro" id="IPR045390">
    <property type="entry name" value="ABC-3C_MC3"/>
</dbReference>
<evidence type="ECO:0000313" key="1">
    <source>
        <dbReference type="EMBL" id="MBB3877801.1"/>
    </source>
</evidence>
<dbReference type="EMBL" id="JACIDH010000001">
    <property type="protein sequence ID" value="MBB3877801.1"/>
    <property type="molecule type" value="Genomic_DNA"/>
</dbReference>
<dbReference type="RefSeq" id="WP_183949965.1">
    <property type="nucleotide sequence ID" value="NZ_JACIDH010000001.1"/>
</dbReference>
<dbReference type="Proteomes" id="UP000538670">
    <property type="component" value="Unassembled WGS sequence"/>
</dbReference>
<evidence type="ECO:0000313" key="2">
    <source>
        <dbReference type="Proteomes" id="UP000538670"/>
    </source>
</evidence>
<comment type="caution">
    <text evidence="1">The sequence shown here is derived from an EMBL/GenBank/DDBJ whole genome shotgun (WGS) entry which is preliminary data.</text>
</comment>
<accession>A0A7W6F1K1</accession>
<dbReference type="AlphaFoldDB" id="A0A7W6F1K1"/>
<name>A0A7W6F1K1_9SPHN</name>
<protein>
    <submittedName>
        <fullName evidence="1">Uncharacterized protein</fullName>
    </submittedName>
</protein>
<dbReference type="Pfam" id="PF20131">
    <property type="entry name" value="MC3"/>
    <property type="match status" value="1"/>
</dbReference>
<reference evidence="1 2" key="1">
    <citation type="submission" date="2020-08" db="EMBL/GenBank/DDBJ databases">
        <title>Genomic Encyclopedia of Type Strains, Phase IV (KMG-IV): sequencing the most valuable type-strain genomes for metagenomic binning, comparative biology and taxonomic classification.</title>
        <authorList>
            <person name="Goeker M."/>
        </authorList>
    </citation>
    <scope>NUCLEOTIDE SEQUENCE [LARGE SCALE GENOMIC DNA]</scope>
    <source>
        <strain evidence="1 2">DSM 19512</strain>
    </source>
</reference>
<sequence length="172" mass="18926">MEAARERWNLPWSARPREEAALFNPAFCLECISRSVIDYDKVRAAPLPLALVFLIVPLALHPGIRDVLPRKANTAFGSWAMVHQHILVHVPRRVMALRPVVREALMFGMSVDAIALQNGGIVTGDRPVRLSAKLKASTDEAEEIRRTAALLGRWFGAQAGTASVLQGFGVRP</sequence>
<organism evidence="1 2">
    <name type="scientific">Sphingomonas pseudosanguinis</name>
    <dbReference type="NCBI Taxonomy" id="413712"/>
    <lineage>
        <taxon>Bacteria</taxon>
        <taxon>Pseudomonadati</taxon>
        <taxon>Pseudomonadota</taxon>
        <taxon>Alphaproteobacteria</taxon>
        <taxon>Sphingomonadales</taxon>
        <taxon>Sphingomonadaceae</taxon>
        <taxon>Sphingomonas</taxon>
    </lineage>
</organism>
<proteinExistence type="predicted"/>
<gene>
    <name evidence="1" type="ORF">GGR48_000204</name>
</gene>